<dbReference type="InterPro" id="IPR011053">
    <property type="entry name" value="Single_hybrid_motif"/>
</dbReference>
<dbReference type="InterPro" id="IPR017453">
    <property type="entry name" value="GCV_H_sub"/>
</dbReference>
<comment type="caution">
    <text evidence="6">The sequence shown here is derived from an EMBL/GenBank/DDBJ whole genome shotgun (WGS) entry which is preliminary data.</text>
</comment>
<comment type="function">
    <text evidence="3">The glycine cleavage system catalyzes the degradation of glycine. The H protein shuttles the methylamine group of glycine from the P protein to the T protein.</text>
</comment>
<dbReference type="SUPFAM" id="SSF51230">
    <property type="entry name" value="Single hybrid motif"/>
    <property type="match status" value="1"/>
</dbReference>
<sequence>MSQIPADLKYVSTHEWLRAEEGGDFQVGITDHAQDALGDLVFVELPEVGREVAAGEVCAVVESVKAASDIYAPIAGRIAAINTALVDHPEQVNQDCYGSGWLFRVTPADSVSLDALLDAEGYRAVLDQGG</sequence>
<keyword evidence="2 3" id="KW-0450">Lipoyl</keyword>
<dbReference type="HAMAP" id="MF_00272">
    <property type="entry name" value="GcvH"/>
    <property type="match status" value="1"/>
</dbReference>
<dbReference type="GO" id="GO:0005829">
    <property type="term" value="C:cytosol"/>
    <property type="evidence" value="ECO:0007669"/>
    <property type="project" value="TreeGrafter"/>
</dbReference>
<evidence type="ECO:0000256" key="2">
    <source>
        <dbReference type="ARBA" id="ARBA00022823"/>
    </source>
</evidence>
<protein>
    <recommendedName>
        <fullName evidence="3">Glycine cleavage system H protein</fullName>
    </recommendedName>
</protein>
<dbReference type="EMBL" id="SRIO01000008">
    <property type="protein sequence ID" value="TFZ82535.1"/>
    <property type="molecule type" value="Genomic_DNA"/>
</dbReference>
<dbReference type="GO" id="GO:0009249">
    <property type="term" value="P:protein lipoylation"/>
    <property type="evidence" value="ECO:0007669"/>
    <property type="project" value="TreeGrafter"/>
</dbReference>
<evidence type="ECO:0000259" key="5">
    <source>
        <dbReference type="PROSITE" id="PS50968"/>
    </source>
</evidence>
<evidence type="ECO:0000313" key="7">
    <source>
        <dbReference type="Proteomes" id="UP000297890"/>
    </source>
</evidence>
<dbReference type="Pfam" id="PF01597">
    <property type="entry name" value="GCV_H"/>
    <property type="match status" value="1"/>
</dbReference>
<dbReference type="InterPro" id="IPR003016">
    <property type="entry name" value="2-oxoA_DH_lipoyl-BS"/>
</dbReference>
<proteinExistence type="inferred from homology"/>
<reference evidence="6 7" key="1">
    <citation type="journal article" date="2019" name="ISME J.">
        <title>Candidatus Macondimonas diazotrophica, a novel gammaproteobacterial genus dominating crude-oil-contaminated coastal sediments.</title>
        <authorList>
            <person name="Karthikeyan S."/>
            <person name="Konstantinidis K."/>
        </authorList>
    </citation>
    <scope>NUCLEOTIDE SEQUENCE [LARGE SCALE GENOMIC DNA]</scope>
    <source>
        <strain evidence="6 7">KTK01</strain>
    </source>
</reference>
<evidence type="ECO:0000256" key="3">
    <source>
        <dbReference type="HAMAP-Rule" id="MF_00272"/>
    </source>
</evidence>
<dbReference type="CDD" id="cd06848">
    <property type="entry name" value="GCS_H"/>
    <property type="match status" value="1"/>
</dbReference>
<dbReference type="PANTHER" id="PTHR11715:SF3">
    <property type="entry name" value="GLYCINE CLEAVAGE SYSTEM H PROTEIN-RELATED"/>
    <property type="match status" value="1"/>
</dbReference>
<dbReference type="InterPro" id="IPR002930">
    <property type="entry name" value="GCV_H"/>
</dbReference>
<feature type="modified residue" description="N6-lipoyllysine" evidence="3 4">
    <location>
        <position position="65"/>
    </location>
</feature>
<dbReference type="GO" id="GO:0005960">
    <property type="term" value="C:glycine cleavage complex"/>
    <property type="evidence" value="ECO:0007669"/>
    <property type="project" value="InterPro"/>
</dbReference>
<keyword evidence="7" id="KW-1185">Reference proteome</keyword>
<comment type="cofactor">
    <cofactor evidence="3">
        <name>(R)-lipoate</name>
        <dbReference type="ChEBI" id="CHEBI:83088"/>
    </cofactor>
    <text evidence="3">Binds 1 lipoyl cofactor covalently.</text>
</comment>
<dbReference type="Gene3D" id="2.40.50.100">
    <property type="match status" value="1"/>
</dbReference>
<dbReference type="PANTHER" id="PTHR11715">
    <property type="entry name" value="GLYCINE CLEAVAGE SYSTEM H PROTEIN"/>
    <property type="match status" value="1"/>
</dbReference>
<dbReference type="InterPro" id="IPR033753">
    <property type="entry name" value="GCV_H/Fam206"/>
</dbReference>
<accession>A0A4Z0FA81</accession>
<evidence type="ECO:0000256" key="4">
    <source>
        <dbReference type="PIRSR" id="PIRSR617453-50"/>
    </source>
</evidence>
<gene>
    <name evidence="3 6" type="primary">gcvH</name>
    <name evidence="6" type="ORF">E4680_07440</name>
</gene>
<dbReference type="OrthoDB" id="9796712at2"/>
<comment type="subunit">
    <text evidence="3">The glycine cleavage system is composed of four proteins: P, T, L and H.</text>
</comment>
<organism evidence="6 7">
    <name type="scientific">Candidatus Macondimonas diazotrophica</name>
    <dbReference type="NCBI Taxonomy" id="2305248"/>
    <lineage>
        <taxon>Bacteria</taxon>
        <taxon>Pseudomonadati</taxon>
        <taxon>Pseudomonadota</taxon>
        <taxon>Gammaproteobacteria</taxon>
        <taxon>Chromatiales</taxon>
        <taxon>Ectothiorhodospiraceae</taxon>
        <taxon>Candidatus Macondimonas</taxon>
    </lineage>
</organism>
<dbReference type="InterPro" id="IPR000089">
    <property type="entry name" value="Biotin_lipoyl"/>
</dbReference>
<evidence type="ECO:0000256" key="1">
    <source>
        <dbReference type="ARBA" id="ARBA00009249"/>
    </source>
</evidence>
<dbReference type="RefSeq" id="WP_135281781.1">
    <property type="nucleotide sequence ID" value="NZ_SRIO01000008.1"/>
</dbReference>
<dbReference type="NCBIfam" id="TIGR00527">
    <property type="entry name" value="gcvH"/>
    <property type="match status" value="1"/>
</dbReference>
<dbReference type="Proteomes" id="UP000297890">
    <property type="component" value="Unassembled WGS sequence"/>
</dbReference>
<dbReference type="PROSITE" id="PS00189">
    <property type="entry name" value="LIPOYL"/>
    <property type="match status" value="1"/>
</dbReference>
<name>A0A4Z0FA81_9GAMM</name>
<dbReference type="PROSITE" id="PS50968">
    <property type="entry name" value="BIOTINYL_LIPOYL"/>
    <property type="match status" value="1"/>
</dbReference>
<evidence type="ECO:0000313" key="6">
    <source>
        <dbReference type="EMBL" id="TFZ82535.1"/>
    </source>
</evidence>
<dbReference type="GO" id="GO:0019464">
    <property type="term" value="P:glycine decarboxylation via glycine cleavage system"/>
    <property type="evidence" value="ECO:0007669"/>
    <property type="project" value="UniProtKB-UniRule"/>
</dbReference>
<dbReference type="AlphaFoldDB" id="A0A4Z0FA81"/>
<dbReference type="NCBIfam" id="NF002270">
    <property type="entry name" value="PRK01202.1"/>
    <property type="match status" value="1"/>
</dbReference>
<comment type="similarity">
    <text evidence="1 3">Belongs to the GcvH family.</text>
</comment>
<feature type="domain" description="Lipoyl-binding" evidence="5">
    <location>
        <begin position="24"/>
        <end position="106"/>
    </location>
</feature>